<dbReference type="EMBL" id="JACAGK010000084">
    <property type="protein sequence ID" value="MDM1050292.1"/>
    <property type="molecule type" value="Genomic_DNA"/>
</dbReference>
<dbReference type="Gene3D" id="3.40.309.10">
    <property type="entry name" value="Aldehyde Dehydrogenase, Chain A, domain 2"/>
    <property type="match status" value="1"/>
</dbReference>
<dbReference type="Gene3D" id="3.40.605.10">
    <property type="entry name" value="Aldehyde Dehydrogenase, Chain A, domain 1"/>
    <property type="match status" value="1"/>
</dbReference>
<evidence type="ECO:0000259" key="7">
    <source>
        <dbReference type="Pfam" id="PF00171"/>
    </source>
</evidence>
<dbReference type="InterPro" id="IPR015590">
    <property type="entry name" value="Aldehyde_DH_dom"/>
</dbReference>
<comment type="similarity">
    <text evidence="1 4 6">Belongs to the aldehyde dehydrogenase family.</text>
</comment>
<dbReference type="PIRSF" id="PIRSF036492">
    <property type="entry name" value="ALDH"/>
    <property type="match status" value="1"/>
</dbReference>
<evidence type="ECO:0000256" key="2">
    <source>
        <dbReference type="ARBA" id="ARBA00023002"/>
    </source>
</evidence>
<dbReference type="Pfam" id="PF00171">
    <property type="entry name" value="Aldedh"/>
    <property type="match status" value="1"/>
</dbReference>
<evidence type="ECO:0000256" key="4">
    <source>
        <dbReference type="PIRNR" id="PIRNR036492"/>
    </source>
</evidence>
<evidence type="ECO:0000256" key="6">
    <source>
        <dbReference type="RuleBase" id="RU003345"/>
    </source>
</evidence>
<dbReference type="SUPFAM" id="SSF53720">
    <property type="entry name" value="ALDH-like"/>
    <property type="match status" value="1"/>
</dbReference>
<accession>A0ABT7NSR9</accession>
<comment type="caution">
    <text evidence="8">The sequence shown here is derived from an EMBL/GenBank/DDBJ whole genome shotgun (WGS) entry which is preliminary data.</text>
</comment>
<dbReference type="InterPro" id="IPR016160">
    <property type="entry name" value="Ald_DH_CS_CYS"/>
</dbReference>
<keyword evidence="3" id="KW-0520">NAD</keyword>
<dbReference type="PANTHER" id="PTHR43570">
    <property type="entry name" value="ALDEHYDE DEHYDROGENASE"/>
    <property type="match status" value="1"/>
</dbReference>
<evidence type="ECO:0000313" key="8">
    <source>
        <dbReference type="EMBL" id="MDM1050292.1"/>
    </source>
</evidence>
<protein>
    <recommendedName>
        <fullName evidence="4">Aldehyde dehydrogenase</fullName>
    </recommendedName>
</protein>
<dbReference type="InterPro" id="IPR016163">
    <property type="entry name" value="Ald_DH_C"/>
</dbReference>
<dbReference type="InterPro" id="IPR029510">
    <property type="entry name" value="Ald_DH_CS_GLU"/>
</dbReference>
<feature type="domain" description="Aldehyde dehydrogenase" evidence="7">
    <location>
        <begin position="8"/>
        <end position="436"/>
    </location>
</feature>
<dbReference type="PROSITE" id="PS00687">
    <property type="entry name" value="ALDEHYDE_DEHYDR_GLU"/>
    <property type="match status" value="1"/>
</dbReference>
<dbReference type="InterPro" id="IPR012394">
    <property type="entry name" value="Aldehyde_DH_NAD(P)"/>
</dbReference>
<reference evidence="8" key="2">
    <citation type="journal article" date="2022" name="Sci. Total Environ.">
        <title>Prevalence, transmission, and molecular epidemiology of tet(X)-positive bacteria among humans, animals, and environmental niches in China: An epidemiological, and genomic-based study.</title>
        <authorList>
            <person name="Dong N."/>
            <person name="Zeng Y."/>
            <person name="Cai C."/>
            <person name="Sun C."/>
            <person name="Lu J."/>
            <person name="Liu C."/>
            <person name="Zhou H."/>
            <person name="Sun Q."/>
            <person name="Shu L."/>
            <person name="Wang H."/>
            <person name="Wang Y."/>
            <person name="Wang S."/>
            <person name="Wu C."/>
            <person name="Chan E.W."/>
            <person name="Chen G."/>
            <person name="Shen Z."/>
            <person name="Chen S."/>
            <person name="Zhang R."/>
        </authorList>
    </citation>
    <scope>NUCLEOTIDE SEQUENCE</scope>
    <source>
        <strain evidence="8">R1692</strain>
    </source>
</reference>
<dbReference type="RefSeq" id="WP_286652382.1">
    <property type="nucleotide sequence ID" value="NZ_JACAGK010000084.1"/>
</dbReference>
<dbReference type="InterPro" id="IPR016161">
    <property type="entry name" value="Ald_DH/histidinol_DH"/>
</dbReference>
<evidence type="ECO:0000313" key="9">
    <source>
        <dbReference type="Proteomes" id="UP001170954"/>
    </source>
</evidence>
<name>A0ABT7NSR9_9SPHI</name>
<evidence type="ECO:0000256" key="3">
    <source>
        <dbReference type="ARBA" id="ARBA00023027"/>
    </source>
</evidence>
<feature type="active site" evidence="5">
    <location>
        <position position="215"/>
    </location>
</feature>
<dbReference type="Proteomes" id="UP001170954">
    <property type="component" value="Unassembled WGS sequence"/>
</dbReference>
<gene>
    <name evidence="8" type="ORF">HX018_18805</name>
</gene>
<sequence>MAYTSISEIDNIYSAQEKHKDVAKHSTAQQRKKLLERLLAEIRSNEDAIQKALYHDFHKSAMETAITEIFAVEFELKQFIKHVEKWAKGKSVSRSLLFPNVSASLHYEPKGQVLIITPWNYPFQLPLVHLVASIAAGNVTMLKLSEFSKHTNQVIKKILGGIFKEEHVAVIEGEVNETTHLLTKRFDHIHFTGSPAVGKIVMKAASANLSDITLELGGKSPAIFDKNVSLERAVKNIIWAKFVNAGQTCIAPDYLLVPRPLKSEIEQLFKKELEHAFGTNAQHSPDFARIINDKQYKRLSDALTDARSLGAQLIAGGNLDERERYIEPTVLSNVAENNPLMTDEIFGPILPIVYYNQIADAISFINKKEKPLALYIFSEDSKFSNHVIRHTSVGSTCVNDAMIQILHPSLPFGGVNNSGIGQSTGWYGFKSFSHERAIADVKLMPMSKMFWFPYTEKTFKLLKWMKKLI</sequence>
<keyword evidence="2 4" id="KW-0560">Oxidoreductase</keyword>
<keyword evidence="9" id="KW-1185">Reference proteome</keyword>
<dbReference type="InterPro" id="IPR016162">
    <property type="entry name" value="Ald_DH_N"/>
</dbReference>
<organism evidence="8 9">
    <name type="scientific">Sphingobacterium hotanense</name>
    <dbReference type="NCBI Taxonomy" id="649196"/>
    <lineage>
        <taxon>Bacteria</taxon>
        <taxon>Pseudomonadati</taxon>
        <taxon>Bacteroidota</taxon>
        <taxon>Sphingobacteriia</taxon>
        <taxon>Sphingobacteriales</taxon>
        <taxon>Sphingobacteriaceae</taxon>
        <taxon>Sphingobacterium</taxon>
    </lineage>
</organism>
<evidence type="ECO:0000256" key="1">
    <source>
        <dbReference type="ARBA" id="ARBA00009986"/>
    </source>
</evidence>
<proteinExistence type="inferred from homology"/>
<reference evidence="8" key="1">
    <citation type="submission" date="2020-06" db="EMBL/GenBank/DDBJ databases">
        <authorList>
            <person name="Dong N."/>
        </authorList>
    </citation>
    <scope>NUCLEOTIDE SEQUENCE</scope>
    <source>
        <strain evidence="8">R1692</strain>
    </source>
</reference>
<evidence type="ECO:0000256" key="5">
    <source>
        <dbReference type="PROSITE-ProRule" id="PRU10007"/>
    </source>
</evidence>
<dbReference type="PROSITE" id="PS00070">
    <property type="entry name" value="ALDEHYDE_DEHYDR_CYS"/>
    <property type="match status" value="1"/>
</dbReference>
<dbReference type="PANTHER" id="PTHR43570:SF20">
    <property type="entry name" value="ALDEHYDE DEHYDROGENASE ALDX-RELATED"/>
    <property type="match status" value="1"/>
</dbReference>